<organism evidence="10 11">
    <name type="scientific">Cercospora beticola</name>
    <name type="common">Sugarbeet leaf spot fungus</name>
    <dbReference type="NCBI Taxonomy" id="122368"/>
    <lineage>
        <taxon>Eukaryota</taxon>
        <taxon>Fungi</taxon>
        <taxon>Dikarya</taxon>
        <taxon>Ascomycota</taxon>
        <taxon>Pezizomycotina</taxon>
        <taxon>Dothideomycetes</taxon>
        <taxon>Dothideomycetidae</taxon>
        <taxon>Mycosphaerellales</taxon>
        <taxon>Mycosphaerellaceae</taxon>
        <taxon>Cercospora</taxon>
    </lineage>
</organism>
<dbReference type="GeneID" id="35435920"/>
<feature type="compositionally biased region" description="Basic residues" evidence="8">
    <location>
        <begin position="45"/>
        <end position="54"/>
    </location>
</feature>
<evidence type="ECO:0000256" key="6">
    <source>
        <dbReference type="ARBA" id="ARBA00023163"/>
    </source>
</evidence>
<feature type="compositionally biased region" description="Low complexity" evidence="8">
    <location>
        <begin position="79"/>
        <end position="96"/>
    </location>
</feature>
<evidence type="ECO:0000256" key="4">
    <source>
        <dbReference type="ARBA" id="ARBA00023015"/>
    </source>
</evidence>
<evidence type="ECO:0000256" key="2">
    <source>
        <dbReference type="ARBA" id="ARBA00022723"/>
    </source>
</evidence>
<dbReference type="RefSeq" id="XP_023448433.2">
    <property type="nucleotide sequence ID" value="XM_023604927.2"/>
</dbReference>
<dbReference type="InterPro" id="IPR007219">
    <property type="entry name" value="XnlR_reg_dom"/>
</dbReference>
<dbReference type="CDD" id="cd12148">
    <property type="entry name" value="fungal_TF_MHR"/>
    <property type="match status" value="1"/>
</dbReference>
<feature type="region of interest" description="Disordered" evidence="8">
    <location>
        <begin position="79"/>
        <end position="120"/>
    </location>
</feature>
<dbReference type="SMART" id="SM00906">
    <property type="entry name" value="Fungal_trans"/>
    <property type="match status" value="1"/>
</dbReference>
<gene>
    <name evidence="10" type="ORF">RHO25_012274</name>
</gene>
<feature type="region of interest" description="Disordered" evidence="8">
    <location>
        <begin position="35"/>
        <end position="54"/>
    </location>
</feature>
<evidence type="ECO:0000313" key="10">
    <source>
        <dbReference type="EMBL" id="WPB07613.1"/>
    </source>
</evidence>
<sequence>MPQAFTLPSTVYRNSNTFCSNKSTNTNSADLVVSSMPTSSLPYRNPRRTSRASRRLRVACARCHQRKVRCDGAIPANAEHSAAPPTASPASAFNAPEDTQASNELSPPPRPGPPRDGNLSHQVGLVSLLAGTDPKYIGPSSGFFFAQVLGARRPNATNPAENSIRRQRQHDVATKVFEDVHPPQPRTADDMIQLSESYFQTVHLQYPFLNEATHRQHIERMYSNQHISSTQRFQIRMVLAISSTILSRRTRVELPANSWCAEATQAFVELQLESSLEGLQCLLLLVIYVMHSPASKLNAWHINYQCIAMVLDLGLQRDLGNNPYMSQYTKEMRTRVFWAVYCIDRKLSTMMGRPIGIRDEACDLRMPADIDDYHLSNPATQAVTHSTTHMTYAIHLFRLSTMISEIKYVLPSVRRDTPSHAFPAILDIYEWQDTMNTRLDEWYSQIPDANASERLEYGVALCKLHFHTIRTSLFMPSPGIPQPLLNSQRVWYRSSSQAIKTFSALHANDVLVHDWSTCHAIILHSFCITYFALAVPAIASEMQLGSVMANLRAASSILSAAGEYWVGAKRTRVILDDLAGKVLTALTNSREARTEVYSQSNGLQQPDGHRNVHEASPERAKQSLPDMLSQEFWTQDTSEQLGSWNPFADLFATDFDMSALFTNDMNFTAPTGSTGA</sequence>
<reference evidence="10 11" key="1">
    <citation type="submission" date="2023-09" db="EMBL/GenBank/DDBJ databases">
        <title>Complete-Gapless Cercospora beticola genome.</title>
        <authorList>
            <person name="Wyatt N.A."/>
            <person name="Spanner R.E."/>
            <person name="Bolton M.D."/>
        </authorList>
    </citation>
    <scope>NUCLEOTIDE SEQUENCE [LARGE SCALE GENOMIC DNA]</scope>
    <source>
        <strain evidence="10">Cb09-40</strain>
    </source>
</reference>
<dbReference type="EMBL" id="CP134192">
    <property type="protein sequence ID" value="WPB07613.1"/>
    <property type="molecule type" value="Genomic_DNA"/>
</dbReference>
<keyword evidence="7" id="KW-0539">Nucleus</keyword>
<dbReference type="InterPro" id="IPR036864">
    <property type="entry name" value="Zn2-C6_fun-type_DNA-bd_sf"/>
</dbReference>
<dbReference type="PANTHER" id="PTHR47782:SF1">
    <property type="entry name" value="PYRIMIDINE PATHWAY REGULATORY PROTEIN 1"/>
    <property type="match status" value="1"/>
</dbReference>
<evidence type="ECO:0000259" key="9">
    <source>
        <dbReference type="SMART" id="SM00906"/>
    </source>
</evidence>
<comment type="subcellular location">
    <subcellularLocation>
        <location evidence="1">Nucleus</location>
    </subcellularLocation>
</comment>
<evidence type="ECO:0000313" key="11">
    <source>
        <dbReference type="Proteomes" id="UP001302367"/>
    </source>
</evidence>
<dbReference type="Pfam" id="PF04082">
    <property type="entry name" value="Fungal_trans"/>
    <property type="match status" value="1"/>
</dbReference>
<proteinExistence type="predicted"/>
<evidence type="ECO:0000256" key="5">
    <source>
        <dbReference type="ARBA" id="ARBA00023125"/>
    </source>
</evidence>
<evidence type="ECO:0000256" key="8">
    <source>
        <dbReference type="SAM" id="MobiDB-lite"/>
    </source>
</evidence>
<feature type="domain" description="Xylanolytic transcriptional activator regulatory" evidence="9">
    <location>
        <begin position="299"/>
        <end position="373"/>
    </location>
</feature>
<protein>
    <recommendedName>
        <fullName evidence="9">Xylanolytic transcriptional activator regulatory domain-containing protein</fullName>
    </recommendedName>
</protein>
<accession>A0ABZ0P6V4</accession>
<dbReference type="InterPro" id="IPR001138">
    <property type="entry name" value="Zn2Cys6_DnaBD"/>
</dbReference>
<keyword evidence="2" id="KW-0479">Metal-binding</keyword>
<feature type="compositionally biased region" description="Basic and acidic residues" evidence="8">
    <location>
        <begin position="607"/>
        <end position="621"/>
    </location>
</feature>
<evidence type="ECO:0000256" key="1">
    <source>
        <dbReference type="ARBA" id="ARBA00004123"/>
    </source>
</evidence>
<dbReference type="InterPro" id="IPR052202">
    <property type="entry name" value="Yeast_MetPath_Reg"/>
</dbReference>
<keyword evidence="6" id="KW-0804">Transcription</keyword>
<dbReference type="SUPFAM" id="SSF57701">
    <property type="entry name" value="Zn2/Cys6 DNA-binding domain"/>
    <property type="match status" value="1"/>
</dbReference>
<dbReference type="CDD" id="cd00067">
    <property type="entry name" value="GAL4"/>
    <property type="match status" value="1"/>
</dbReference>
<name>A0ABZ0P6V4_CERBT</name>
<keyword evidence="3" id="KW-0862">Zinc</keyword>
<keyword evidence="4" id="KW-0805">Transcription regulation</keyword>
<evidence type="ECO:0000256" key="3">
    <source>
        <dbReference type="ARBA" id="ARBA00022833"/>
    </source>
</evidence>
<dbReference type="Proteomes" id="UP001302367">
    <property type="component" value="Chromosome 9"/>
</dbReference>
<dbReference type="PANTHER" id="PTHR47782">
    <property type="entry name" value="ZN(II)2CYS6 TRANSCRIPTION FACTOR (EUROFUNG)-RELATED"/>
    <property type="match status" value="1"/>
</dbReference>
<keyword evidence="11" id="KW-1185">Reference proteome</keyword>
<keyword evidence="5" id="KW-0238">DNA-binding</keyword>
<evidence type="ECO:0000256" key="7">
    <source>
        <dbReference type="ARBA" id="ARBA00023242"/>
    </source>
</evidence>
<feature type="region of interest" description="Disordered" evidence="8">
    <location>
        <begin position="596"/>
        <end position="624"/>
    </location>
</feature>